<dbReference type="Proteomes" id="UP000237105">
    <property type="component" value="Unassembled WGS sequence"/>
</dbReference>
<evidence type="ECO:0000256" key="1">
    <source>
        <dbReference type="SAM" id="MobiDB-lite"/>
    </source>
</evidence>
<comment type="caution">
    <text evidence="2">The sequence shown here is derived from an EMBL/GenBank/DDBJ whole genome shotgun (WGS) entry which is preliminary data.</text>
</comment>
<evidence type="ECO:0000313" key="3">
    <source>
        <dbReference type="Proteomes" id="UP000237105"/>
    </source>
</evidence>
<proteinExistence type="predicted"/>
<sequence>MVEKEQLTETVDPKILEEEGGLNVDKEL</sequence>
<feature type="region of interest" description="Disordered" evidence="1">
    <location>
        <begin position="1"/>
        <end position="28"/>
    </location>
</feature>
<keyword evidence="3" id="KW-1185">Reference proteome</keyword>
<protein>
    <submittedName>
        <fullName evidence="2">Uncharacterized protein</fullName>
    </submittedName>
</protein>
<organism evidence="2 3">
    <name type="scientific">Parasponia andersonii</name>
    <name type="common">Sponia andersonii</name>
    <dbReference type="NCBI Taxonomy" id="3476"/>
    <lineage>
        <taxon>Eukaryota</taxon>
        <taxon>Viridiplantae</taxon>
        <taxon>Streptophyta</taxon>
        <taxon>Embryophyta</taxon>
        <taxon>Tracheophyta</taxon>
        <taxon>Spermatophyta</taxon>
        <taxon>Magnoliopsida</taxon>
        <taxon>eudicotyledons</taxon>
        <taxon>Gunneridae</taxon>
        <taxon>Pentapetalae</taxon>
        <taxon>rosids</taxon>
        <taxon>fabids</taxon>
        <taxon>Rosales</taxon>
        <taxon>Cannabaceae</taxon>
        <taxon>Parasponia</taxon>
    </lineage>
</organism>
<dbReference type="EMBL" id="JXTB01000070">
    <property type="protein sequence ID" value="PON67561.1"/>
    <property type="molecule type" value="Genomic_DNA"/>
</dbReference>
<accession>A0A2P5D2P1</accession>
<evidence type="ECO:0000313" key="2">
    <source>
        <dbReference type="EMBL" id="PON67561.1"/>
    </source>
</evidence>
<feature type="compositionally biased region" description="Basic and acidic residues" evidence="1">
    <location>
        <begin position="1"/>
        <end position="17"/>
    </location>
</feature>
<reference evidence="3" key="1">
    <citation type="submission" date="2016-06" db="EMBL/GenBank/DDBJ databases">
        <title>Parallel loss of symbiosis genes in relatives of nitrogen-fixing non-legume Parasponia.</title>
        <authorList>
            <person name="Van Velzen R."/>
            <person name="Holmer R."/>
            <person name="Bu F."/>
            <person name="Rutten L."/>
            <person name="Van Zeijl A."/>
            <person name="Liu W."/>
            <person name="Santuari L."/>
            <person name="Cao Q."/>
            <person name="Sharma T."/>
            <person name="Shen D."/>
            <person name="Roswanjaya Y."/>
            <person name="Wardhani T."/>
            <person name="Kalhor M.S."/>
            <person name="Jansen J."/>
            <person name="Van den Hoogen J."/>
            <person name="Gungor B."/>
            <person name="Hartog M."/>
            <person name="Hontelez J."/>
            <person name="Verver J."/>
            <person name="Yang W.-C."/>
            <person name="Schijlen E."/>
            <person name="Repin R."/>
            <person name="Schilthuizen M."/>
            <person name="Schranz E."/>
            <person name="Heidstra R."/>
            <person name="Miyata K."/>
            <person name="Fedorova E."/>
            <person name="Kohlen W."/>
            <person name="Bisseling T."/>
            <person name="Smit S."/>
            <person name="Geurts R."/>
        </authorList>
    </citation>
    <scope>NUCLEOTIDE SEQUENCE [LARGE SCALE GENOMIC DNA]</scope>
    <source>
        <strain evidence="3">cv. WU1-14</strain>
    </source>
</reference>
<dbReference type="AlphaFoldDB" id="A0A2P5D2P1"/>
<name>A0A2P5D2P1_PARAD</name>
<gene>
    <name evidence="2" type="ORF">PanWU01x14_101980</name>
</gene>